<dbReference type="EMBL" id="BAAALG010000011">
    <property type="protein sequence ID" value="GAA1109052.1"/>
    <property type="molecule type" value="Genomic_DNA"/>
</dbReference>
<evidence type="ECO:0000313" key="3">
    <source>
        <dbReference type="EMBL" id="GAA1109052.1"/>
    </source>
</evidence>
<keyword evidence="1" id="KW-0238">DNA-binding</keyword>
<dbReference type="Pfam" id="PF00196">
    <property type="entry name" value="GerE"/>
    <property type="match status" value="2"/>
</dbReference>
<dbReference type="PROSITE" id="PS50043">
    <property type="entry name" value="HTH_LUXR_2"/>
    <property type="match status" value="2"/>
</dbReference>
<reference evidence="3 4" key="1">
    <citation type="journal article" date="2019" name="Int. J. Syst. Evol. Microbiol.">
        <title>The Global Catalogue of Microorganisms (GCM) 10K type strain sequencing project: providing services to taxonomists for standard genome sequencing and annotation.</title>
        <authorList>
            <consortium name="The Broad Institute Genomics Platform"/>
            <consortium name="The Broad Institute Genome Sequencing Center for Infectious Disease"/>
            <person name="Wu L."/>
            <person name="Ma J."/>
        </authorList>
    </citation>
    <scope>NUCLEOTIDE SEQUENCE [LARGE SCALE GENOMIC DNA]</scope>
    <source>
        <strain evidence="3 4">JCM 13008</strain>
    </source>
</reference>
<feature type="domain" description="HTH luxR-type" evidence="2">
    <location>
        <begin position="465"/>
        <end position="530"/>
    </location>
</feature>
<dbReference type="InterPro" id="IPR036388">
    <property type="entry name" value="WH-like_DNA-bd_sf"/>
</dbReference>
<evidence type="ECO:0000259" key="2">
    <source>
        <dbReference type="PROSITE" id="PS50043"/>
    </source>
</evidence>
<dbReference type="InterPro" id="IPR039420">
    <property type="entry name" value="WalR-like"/>
</dbReference>
<keyword evidence="4" id="KW-1185">Reference proteome</keyword>
<dbReference type="InterPro" id="IPR016032">
    <property type="entry name" value="Sig_transdc_resp-reg_C-effctor"/>
</dbReference>
<organism evidence="3 4">
    <name type="scientific">Nocardioides dubius</name>
    <dbReference type="NCBI Taxonomy" id="317019"/>
    <lineage>
        <taxon>Bacteria</taxon>
        <taxon>Bacillati</taxon>
        <taxon>Actinomycetota</taxon>
        <taxon>Actinomycetes</taxon>
        <taxon>Propionibacteriales</taxon>
        <taxon>Nocardioidaceae</taxon>
        <taxon>Nocardioides</taxon>
    </lineage>
</organism>
<protein>
    <recommendedName>
        <fullName evidence="2">HTH luxR-type domain-containing protein</fullName>
    </recommendedName>
</protein>
<dbReference type="RefSeq" id="WP_343995795.1">
    <property type="nucleotide sequence ID" value="NZ_BAAALG010000011.1"/>
</dbReference>
<dbReference type="PANTHER" id="PTHR43214:SF43">
    <property type="entry name" value="TWO-COMPONENT RESPONSE REGULATOR"/>
    <property type="match status" value="1"/>
</dbReference>
<accession>A0ABN1TYM5</accession>
<sequence>MAAPEDVLARLLRERSAQPLGVDVDEARPSWSHAVTALSAFWVGDFAGCLAAAERAEQAAGDDLDQVLAIGALGLAGAGVLEVTSRVDWSRAQRLAQQRADDDRRWSFARYLVAEAALDGARLDVAASLLDGADWASAWVGHPFEVMMRATAIRIAAFVGRIDEALAEFEGLATAAERHDALPLMHAVRVLLTGNADRAAETQQQIDALVGAAIAPVDYVGRGVYLLASFGAVSLGDVGQSAALFLRAGAGADLDRLTIIDRAIGLELLAHAAIAAGDLDAAHAWREQAMPLVEHPISGPACHRLLSRIALAEGDAPAAVEHAERAVEAARREGRGIEAAEGTILLARARIASDEVAEASRTLRQGVAESDQTGHLAMRRSAGRVLRSAGRRLPPPSSGGWSVLSPREREIAELVLSGLEHTAIARRLVLSPQTVRVHVSRVLCAFGVSSRIGLLATLGPRGDTGRQPPGVLTPRQRAVVELVAQGYDNAAIAASLGVSVKAVEKHVGEALRRWQAASRFDLARLWWLSAFPQGAAQAGGAEGVGGPA</sequence>
<dbReference type="SUPFAM" id="SSF46894">
    <property type="entry name" value="C-terminal effector domain of the bipartite response regulators"/>
    <property type="match status" value="2"/>
</dbReference>
<dbReference type="InterPro" id="IPR011990">
    <property type="entry name" value="TPR-like_helical_dom_sf"/>
</dbReference>
<feature type="domain" description="HTH luxR-type" evidence="2">
    <location>
        <begin position="397"/>
        <end position="462"/>
    </location>
</feature>
<dbReference type="PANTHER" id="PTHR43214">
    <property type="entry name" value="TWO-COMPONENT RESPONSE REGULATOR"/>
    <property type="match status" value="1"/>
</dbReference>
<dbReference type="SMART" id="SM00421">
    <property type="entry name" value="HTH_LUXR"/>
    <property type="match status" value="2"/>
</dbReference>
<name>A0ABN1TYM5_9ACTN</name>
<dbReference type="Gene3D" id="1.10.10.10">
    <property type="entry name" value="Winged helix-like DNA-binding domain superfamily/Winged helix DNA-binding domain"/>
    <property type="match status" value="2"/>
</dbReference>
<dbReference type="Proteomes" id="UP001501581">
    <property type="component" value="Unassembled WGS sequence"/>
</dbReference>
<gene>
    <name evidence="3" type="ORF">GCM10009668_31720</name>
</gene>
<evidence type="ECO:0000313" key="4">
    <source>
        <dbReference type="Proteomes" id="UP001501581"/>
    </source>
</evidence>
<dbReference type="SUPFAM" id="SSF48452">
    <property type="entry name" value="TPR-like"/>
    <property type="match status" value="1"/>
</dbReference>
<evidence type="ECO:0000256" key="1">
    <source>
        <dbReference type="ARBA" id="ARBA00023125"/>
    </source>
</evidence>
<dbReference type="InterPro" id="IPR000792">
    <property type="entry name" value="Tscrpt_reg_LuxR_C"/>
</dbReference>
<proteinExistence type="predicted"/>
<dbReference type="PRINTS" id="PR00038">
    <property type="entry name" value="HTHLUXR"/>
</dbReference>
<dbReference type="CDD" id="cd06170">
    <property type="entry name" value="LuxR_C_like"/>
    <property type="match status" value="2"/>
</dbReference>
<comment type="caution">
    <text evidence="3">The sequence shown here is derived from an EMBL/GenBank/DDBJ whole genome shotgun (WGS) entry which is preliminary data.</text>
</comment>